<keyword evidence="3" id="KW-1185">Reference proteome</keyword>
<gene>
    <name evidence="2" type="ORF">GCM10011585_15990</name>
</gene>
<dbReference type="InterPro" id="IPR036374">
    <property type="entry name" value="OxRdtase_Mopterin-bd_sf"/>
</dbReference>
<evidence type="ECO:0000313" key="2">
    <source>
        <dbReference type="EMBL" id="GGG74205.1"/>
    </source>
</evidence>
<evidence type="ECO:0000259" key="1">
    <source>
        <dbReference type="Pfam" id="PF00174"/>
    </source>
</evidence>
<proteinExistence type="predicted"/>
<dbReference type="RefSeq" id="WP_188553644.1">
    <property type="nucleotide sequence ID" value="NZ_BMGT01000002.1"/>
</dbReference>
<reference evidence="2" key="2">
    <citation type="submission" date="2020-09" db="EMBL/GenBank/DDBJ databases">
        <authorList>
            <person name="Sun Q."/>
            <person name="Zhou Y."/>
        </authorList>
    </citation>
    <scope>NUCLEOTIDE SEQUENCE</scope>
    <source>
        <strain evidence="2">CGMCC 1.12997</strain>
    </source>
</reference>
<feature type="domain" description="Oxidoreductase molybdopterin-binding" evidence="1">
    <location>
        <begin position="46"/>
        <end position="150"/>
    </location>
</feature>
<accession>A0A917HBF3</accession>
<comment type="caution">
    <text evidence="2">The sequence shown here is derived from an EMBL/GenBank/DDBJ whole genome shotgun (WGS) entry which is preliminary data.</text>
</comment>
<reference evidence="2" key="1">
    <citation type="journal article" date="2014" name="Int. J. Syst. Evol. Microbiol.">
        <title>Complete genome sequence of Corynebacterium casei LMG S-19264T (=DSM 44701T), isolated from a smear-ripened cheese.</title>
        <authorList>
            <consortium name="US DOE Joint Genome Institute (JGI-PGF)"/>
            <person name="Walter F."/>
            <person name="Albersmeier A."/>
            <person name="Kalinowski J."/>
            <person name="Ruckert C."/>
        </authorList>
    </citation>
    <scope>NUCLEOTIDE SEQUENCE</scope>
    <source>
        <strain evidence="2">CGMCC 1.12997</strain>
    </source>
</reference>
<organism evidence="2 3">
    <name type="scientific">Edaphobacter dinghuensis</name>
    <dbReference type="NCBI Taxonomy" id="1560005"/>
    <lineage>
        <taxon>Bacteria</taxon>
        <taxon>Pseudomonadati</taxon>
        <taxon>Acidobacteriota</taxon>
        <taxon>Terriglobia</taxon>
        <taxon>Terriglobales</taxon>
        <taxon>Acidobacteriaceae</taxon>
        <taxon>Edaphobacter</taxon>
    </lineage>
</organism>
<dbReference type="Proteomes" id="UP000647241">
    <property type="component" value="Unassembled WGS sequence"/>
</dbReference>
<evidence type="ECO:0000313" key="3">
    <source>
        <dbReference type="Proteomes" id="UP000647241"/>
    </source>
</evidence>
<dbReference type="InterPro" id="IPR000572">
    <property type="entry name" value="OxRdtase_Mopterin-bd_dom"/>
</dbReference>
<dbReference type="AlphaFoldDB" id="A0A917HBF3"/>
<protein>
    <recommendedName>
        <fullName evidence="1">Oxidoreductase molybdopterin-binding domain-containing protein</fullName>
    </recommendedName>
</protein>
<dbReference type="Gene3D" id="3.90.420.10">
    <property type="entry name" value="Oxidoreductase, molybdopterin-binding domain"/>
    <property type="match status" value="1"/>
</dbReference>
<dbReference type="EMBL" id="BMGT01000002">
    <property type="protein sequence ID" value="GGG74205.1"/>
    <property type="molecule type" value="Genomic_DNA"/>
</dbReference>
<dbReference type="Pfam" id="PF00174">
    <property type="entry name" value="Oxidored_molyb"/>
    <property type="match status" value="1"/>
</dbReference>
<name>A0A917HBF3_9BACT</name>
<sequence length="179" mass="19251">MKPIRFAGYLAIAVILGGSLCVIPARGQGMTEHAHTEAALSTSLTLVIDGKATTLSVTELQAMPQKTITVHNPHTKMDESYTGVELSDLLAKYGVALDKTTQRKILRSYLRVEGADHYFVLYSAAEVEGEIHNGDVIVATGMNGGGLGEDGAIKLVASQDKKPMRWVRNVTKITLVTVD</sequence>
<dbReference type="SUPFAM" id="SSF56524">
    <property type="entry name" value="Oxidoreductase molybdopterin-binding domain"/>
    <property type="match status" value="1"/>
</dbReference>